<organism evidence="2 3">
    <name type="scientific">Daphnia pulex</name>
    <name type="common">Water flea</name>
    <dbReference type="NCBI Taxonomy" id="6669"/>
    <lineage>
        <taxon>Eukaryota</taxon>
        <taxon>Metazoa</taxon>
        <taxon>Ecdysozoa</taxon>
        <taxon>Arthropoda</taxon>
        <taxon>Crustacea</taxon>
        <taxon>Branchiopoda</taxon>
        <taxon>Diplostraca</taxon>
        <taxon>Cladocera</taxon>
        <taxon>Anomopoda</taxon>
        <taxon>Daphniidae</taxon>
        <taxon>Daphnia</taxon>
    </lineage>
</organism>
<evidence type="ECO:0000313" key="2">
    <source>
        <dbReference type="EMBL" id="EFX66128.1"/>
    </source>
</evidence>
<accession>E9HQ30</accession>
<dbReference type="EMBL" id="GL732714">
    <property type="protein sequence ID" value="EFX66128.1"/>
    <property type="molecule type" value="Genomic_DNA"/>
</dbReference>
<dbReference type="Proteomes" id="UP000000305">
    <property type="component" value="Unassembled WGS sequence"/>
</dbReference>
<feature type="chain" id="PRO_5003238501" evidence="1">
    <location>
        <begin position="18"/>
        <end position="174"/>
    </location>
</feature>
<dbReference type="AlphaFoldDB" id="E9HQ30"/>
<reference evidence="2 3" key="1">
    <citation type="journal article" date="2011" name="Science">
        <title>The ecoresponsive genome of Daphnia pulex.</title>
        <authorList>
            <person name="Colbourne J.K."/>
            <person name="Pfrender M.E."/>
            <person name="Gilbert D."/>
            <person name="Thomas W.K."/>
            <person name="Tucker A."/>
            <person name="Oakley T.H."/>
            <person name="Tokishita S."/>
            <person name="Aerts A."/>
            <person name="Arnold G.J."/>
            <person name="Basu M.K."/>
            <person name="Bauer D.J."/>
            <person name="Caceres C.E."/>
            <person name="Carmel L."/>
            <person name="Casola C."/>
            <person name="Choi J.H."/>
            <person name="Detter J.C."/>
            <person name="Dong Q."/>
            <person name="Dusheyko S."/>
            <person name="Eads B.D."/>
            <person name="Frohlich T."/>
            <person name="Geiler-Samerotte K.A."/>
            <person name="Gerlach D."/>
            <person name="Hatcher P."/>
            <person name="Jogdeo S."/>
            <person name="Krijgsveld J."/>
            <person name="Kriventseva E.V."/>
            <person name="Kultz D."/>
            <person name="Laforsch C."/>
            <person name="Lindquist E."/>
            <person name="Lopez J."/>
            <person name="Manak J.R."/>
            <person name="Muller J."/>
            <person name="Pangilinan J."/>
            <person name="Patwardhan R.P."/>
            <person name="Pitluck S."/>
            <person name="Pritham E.J."/>
            <person name="Rechtsteiner A."/>
            <person name="Rho M."/>
            <person name="Rogozin I.B."/>
            <person name="Sakarya O."/>
            <person name="Salamov A."/>
            <person name="Schaack S."/>
            <person name="Shapiro H."/>
            <person name="Shiga Y."/>
            <person name="Skalitzky C."/>
            <person name="Smith Z."/>
            <person name="Souvorov A."/>
            <person name="Sung W."/>
            <person name="Tang Z."/>
            <person name="Tsuchiya D."/>
            <person name="Tu H."/>
            <person name="Vos H."/>
            <person name="Wang M."/>
            <person name="Wolf Y.I."/>
            <person name="Yamagata H."/>
            <person name="Yamada T."/>
            <person name="Ye Y."/>
            <person name="Shaw J.R."/>
            <person name="Andrews J."/>
            <person name="Crease T.J."/>
            <person name="Tang H."/>
            <person name="Lucas S.M."/>
            <person name="Robertson H.M."/>
            <person name="Bork P."/>
            <person name="Koonin E.V."/>
            <person name="Zdobnov E.M."/>
            <person name="Grigoriev I.V."/>
            <person name="Lynch M."/>
            <person name="Boore J.L."/>
        </authorList>
    </citation>
    <scope>NUCLEOTIDE SEQUENCE [LARGE SCALE GENOMIC DNA]</scope>
</reference>
<feature type="signal peptide" evidence="1">
    <location>
        <begin position="1"/>
        <end position="17"/>
    </location>
</feature>
<evidence type="ECO:0000256" key="1">
    <source>
        <dbReference type="SAM" id="SignalP"/>
    </source>
</evidence>
<dbReference type="KEGG" id="dpx:DAPPUDRAFT_302927"/>
<protein>
    <submittedName>
        <fullName evidence="2">Uncharacterized protein</fullName>
    </submittedName>
</protein>
<keyword evidence="1" id="KW-0732">Signal</keyword>
<evidence type="ECO:0000313" key="3">
    <source>
        <dbReference type="Proteomes" id="UP000000305"/>
    </source>
</evidence>
<name>E9HQ30_DAPPU</name>
<proteinExistence type="predicted"/>
<dbReference type="InParanoid" id="E9HQ30"/>
<sequence length="174" mass="20227">MFFCFLFFQFRISQVNSFGPSGRVHCVGCDSDFSILFRISVWMEEFVEKILGGKRQADVNKFKAFLDQKVLRRNALQVKVKEAGNKCHIEKPMGGLADFTTRNYKKTNKFEFGGKEKDDDNKNKKQKKADPRCDILGICFGCLVWRPNVEKMRWWVGSEMFSSGKLTDSRCFNF</sequence>
<dbReference type="HOGENOM" id="CLU_1541675_0_0_1"/>
<gene>
    <name evidence="2" type="ORF">DAPPUDRAFT_302927</name>
</gene>
<keyword evidence="3" id="KW-1185">Reference proteome</keyword>